<dbReference type="InterPro" id="IPR051499">
    <property type="entry name" value="Phosducin-like_reg"/>
</dbReference>
<dbReference type="CDD" id="cd02987">
    <property type="entry name" value="Phd_like_Phd"/>
    <property type="match status" value="1"/>
</dbReference>
<reference evidence="5" key="1">
    <citation type="submission" date="2021-12" db="EMBL/GenBank/DDBJ databases">
        <authorList>
            <person name="King R."/>
        </authorList>
    </citation>
    <scope>NUCLEOTIDE SEQUENCE</scope>
</reference>
<comment type="similarity">
    <text evidence="1">Belongs to the phosducin family.</text>
</comment>
<evidence type="ECO:0000256" key="3">
    <source>
        <dbReference type="SAM" id="MobiDB-lite"/>
    </source>
</evidence>
<evidence type="ECO:0000256" key="1">
    <source>
        <dbReference type="ARBA" id="ARBA00009686"/>
    </source>
</evidence>
<feature type="domain" description="Phosducin" evidence="4">
    <location>
        <begin position="42"/>
        <end position="115"/>
    </location>
</feature>
<dbReference type="PANTHER" id="PTHR46052">
    <property type="entry name" value="PHOSDUCIN-LIKE PROTEIN"/>
    <property type="match status" value="1"/>
</dbReference>
<feature type="compositionally biased region" description="Acidic residues" evidence="3">
    <location>
        <begin position="22"/>
        <end position="32"/>
    </location>
</feature>
<dbReference type="Gene3D" id="3.40.30.10">
    <property type="entry name" value="Glutaredoxin"/>
    <property type="match status" value="1"/>
</dbReference>
<dbReference type="PRINTS" id="PR00677">
    <property type="entry name" value="PHOSDUCIN"/>
</dbReference>
<feature type="domain" description="Phosducin" evidence="4">
    <location>
        <begin position="117"/>
        <end position="261"/>
    </location>
</feature>
<gene>
    <name evidence="5" type="ORF">BEMITA_LOCUS7476</name>
</gene>
<evidence type="ECO:0000313" key="6">
    <source>
        <dbReference type="Proteomes" id="UP001152759"/>
    </source>
</evidence>
<dbReference type="AlphaFoldDB" id="A0A9P0F3U8"/>
<dbReference type="InterPro" id="IPR024253">
    <property type="entry name" value="Phosducin_thioredoxin-like_dom"/>
</dbReference>
<feature type="region of interest" description="Disordered" evidence="3">
    <location>
        <begin position="1"/>
        <end position="65"/>
    </location>
</feature>
<accession>A0A9P0F3U8</accession>
<dbReference type="SUPFAM" id="SSF52833">
    <property type="entry name" value="Thioredoxin-like"/>
    <property type="match status" value="1"/>
</dbReference>
<dbReference type="Proteomes" id="UP001152759">
    <property type="component" value="Chromosome 4"/>
</dbReference>
<sequence length="267" mass="29827">MATLEDKILGEKSQNYCSSSESENEAESGDEAETPKGESCMSQAPCAPVEPSKWDGVSSNTGPKGVIKDWQRFKQLESERRKEQDQEKIMLMKKLTLTCKTALEEEKDKQIEAELEDLLNDEFLLQYQKQCMQEMLAKVSGIPTFGALQDLKNGAEFLDAIEKENASVTVVIHIYEENNNLCKSMNEGLKALCQEYKKVKFCRFLSSAAGMSRDFKKEGVPALLVYKGGQLIGNFVSVGNELGDEFYSGDIENFLIEHGMISSVPTE</sequence>
<dbReference type="OrthoDB" id="70588at2759"/>
<keyword evidence="2" id="KW-0597">Phosphoprotein</keyword>
<organism evidence="5 6">
    <name type="scientific">Bemisia tabaci</name>
    <name type="common">Sweetpotato whitefly</name>
    <name type="synonym">Aleurodes tabaci</name>
    <dbReference type="NCBI Taxonomy" id="7038"/>
    <lineage>
        <taxon>Eukaryota</taxon>
        <taxon>Metazoa</taxon>
        <taxon>Ecdysozoa</taxon>
        <taxon>Arthropoda</taxon>
        <taxon>Hexapoda</taxon>
        <taxon>Insecta</taxon>
        <taxon>Pterygota</taxon>
        <taxon>Neoptera</taxon>
        <taxon>Paraneoptera</taxon>
        <taxon>Hemiptera</taxon>
        <taxon>Sternorrhyncha</taxon>
        <taxon>Aleyrodoidea</taxon>
        <taxon>Aleyrodidae</taxon>
        <taxon>Aleyrodinae</taxon>
        <taxon>Bemisia</taxon>
    </lineage>
</organism>
<dbReference type="InterPro" id="IPR023196">
    <property type="entry name" value="Phosducin_N_dom_sf"/>
</dbReference>
<evidence type="ECO:0000313" key="5">
    <source>
        <dbReference type="EMBL" id="CAH0388569.1"/>
    </source>
</evidence>
<name>A0A9P0F3U8_BEMTA</name>
<dbReference type="InterPro" id="IPR001200">
    <property type="entry name" value="Phosducin"/>
</dbReference>
<dbReference type="KEGG" id="btab:109032801"/>
<evidence type="ECO:0000256" key="2">
    <source>
        <dbReference type="ARBA" id="ARBA00022553"/>
    </source>
</evidence>
<protein>
    <recommendedName>
        <fullName evidence="4">Phosducin domain-containing protein</fullName>
    </recommendedName>
</protein>
<proteinExistence type="inferred from homology"/>
<dbReference type="PANTHER" id="PTHR46052:SF1">
    <property type="entry name" value="PHOSDUCIN-LIKE PROTEIN"/>
    <property type="match status" value="1"/>
</dbReference>
<dbReference type="GO" id="GO:0008277">
    <property type="term" value="P:regulation of G protein-coupled receptor signaling pathway"/>
    <property type="evidence" value="ECO:0007669"/>
    <property type="project" value="InterPro"/>
</dbReference>
<feature type="compositionally biased region" description="Basic and acidic residues" evidence="3">
    <location>
        <begin position="1"/>
        <end position="10"/>
    </location>
</feature>
<dbReference type="InterPro" id="IPR036249">
    <property type="entry name" value="Thioredoxin-like_sf"/>
</dbReference>
<dbReference type="Gene3D" id="1.10.168.10">
    <property type="entry name" value="Phosducin, domain 2"/>
    <property type="match status" value="1"/>
</dbReference>
<keyword evidence="6" id="KW-1185">Reference proteome</keyword>
<evidence type="ECO:0000259" key="4">
    <source>
        <dbReference type="Pfam" id="PF02114"/>
    </source>
</evidence>
<dbReference type="EMBL" id="OU963865">
    <property type="protein sequence ID" value="CAH0388569.1"/>
    <property type="molecule type" value="Genomic_DNA"/>
</dbReference>
<dbReference type="Pfam" id="PF02114">
    <property type="entry name" value="Phosducin"/>
    <property type="match status" value="2"/>
</dbReference>